<feature type="transmembrane region" description="Helical" evidence="1">
    <location>
        <begin position="82"/>
        <end position="102"/>
    </location>
</feature>
<accession>A0ABW4AYX2</accession>
<feature type="transmembrane region" description="Helical" evidence="1">
    <location>
        <begin position="109"/>
        <end position="130"/>
    </location>
</feature>
<dbReference type="PROSITE" id="PS51257">
    <property type="entry name" value="PROKAR_LIPOPROTEIN"/>
    <property type="match status" value="1"/>
</dbReference>
<keyword evidence="3" id="KW-1185">Reference proteome</keyword>
<feature type="transmembrane region" description="Helical" evidence="1">
    <location>
        <begin position="47"/>
        <end position="70"/>
    </location>
</feature>
<feature type="transmembrane region" description="Helical" evidence="1">
    <location>
        <begin position="12"/>
        <end position="35"/>
    </location>
</feature>
<keyword evidence="1" id="KW-0472">Membrane</keyword>
<dbReference type="RefSeq" id="WP_377365944.1">
    <property type="nucleotide sequence ID" value="NZ_JBHTMN010000006.1"/>
</dbReference>
<evidence type="ECO:0000313" key="2">
    <source>
        <dbReference type="EMBL" id="MFD1382769.1"/>
    </source>
</evidence>
<protein>
    <submittedName>
        <fullName evidence="2">DUF2878 domain-containing protein</fullName>
    </submittedName>
</protein>
<dbReference type="InterPro" id="IPR021306">
    <property type="entry name" value="DUF2878"/>
</dbReference>
<keyword evidence="1" id="KW-1133">Transmembrane helix</keyword>
<feature type="transmembrane region" description="Helical" evidence="1">
    <location>
        <begin position="142"/>
        <end position="163"/>
    </location>
</feature>
<dbReference type="Pfam" id="PF11086">
    <property type="entry name" value="DUF2878"/>
    <property type="match status" value="1"/>
</dbReference>
<evidence type="ECO:0000313" key="3">
    <source>
        <dbReference type="Proteomes" id="UP001597059"/>
    </source>
</evidence>
<keyword evidence="1" id="KW-0812">Transmembrane</keyword>
<dbReference type="Proteomes" id="UP001597059">
    <property type="component" value="Unassembled WGS sequence"/>
</dbReference>
<dbReference type="EMBL" id="JBHTMN010000006">
    <property type="protein sequence ID" value="MFD1382769.1"/>
    <property type="molecule type" value="Genomic_DNA"/>
</dbReference>
<organism evidence="2 3">
    <name type="scientific">Rhodanobacter aciditrophus</name>
    <dbReference type="NCBI Taxonomy" id="1623218"/>
    <lineage>
        <taxon>Bacteria</taxon>
        <taxon>Pseudomonadati</taxon>
        <taxon>Pseudomonadota</taxon>
        <taxon>Gammaproteobacteria</taxon>
        <taxon>Lysobacterales</taxon>
        <taxon>Rhodanobacteraceae</taxon>
        <taxon>Rhodanobacter</taxon>
    </lineage>
</organism>
<evidence type="ECO:0000256" key="1">
    <source>
        <dbReference type="SAM" id="Phobius"/>
    </source>
</evidence>
<proteinExistence type="predicted"/>
<reference evidence="3" key="1">
    <citation type="journal article" date="2019" name="Int. J. Syst. Evol. Microbiol.">
        <title>The Global Catalogue of Microorganisms (GCM) 10K type strain sequencing project: providing services to taxonomists for standard genome sequencing and annotation.</title>
        <authorList>
            <consortium name="The Broad Institute Genomics Platform"/>
            <consortium name="The Broad Institute Genome Sequencing Center for Infectious Disease"/>
            <person name="Wu L."/>
            <person name="Ma J."/>
        </authorList>
    </citation>
    <scope>NUCLEOTIDE SEQUENCE [LARGE SCALE GENOMIC DNA]</scope>
    <source>
        <strain evidence="3">JCM 30774</strain>
    </source>
</reference>
<sequence>MKSLVNAAAFQVFWFACVLGGDNWSVAAIILYFVFHHFYFVEHSSEWYLIALFVVLGILLDGALMFGGWLEMPHSLWSLSIPPPWLLGLWAGVGSLFFHCLYWGQRYPWVLSGLAAISAPASYVLGADLAEVSLAEPMIETLLLMAFIWFWVVQIGVFGVRLVESKRQG</sequence>
<gene>
    <name evidence="2" type="ORF">ACFQ45_05305</name>
</gene>
<name>A0ABW4AYX2_9GAMM</name>
<comment type="caution">
    <text evidence="2">The sequence shown here is derived from an EMBL/GenBank/DDBJ whole genome shotgun (WGS) entry which is preliminary data.</text>
</comment>